<dbReference type="PANTHER" id="PTHR40021">
    <property type="entry name" value="DEFECT AT LOW TEMPERATURE PROTEIN 1"/>
    <property type="match status" value="1"/>
</dbReference>
<evidence type="ECO:0000313" key="11">
    <source>
        <dbReference type="Proteomes" id="UP000286045"/>
    </source>
</evidence>
<evidence type="ECO:0000256" key="2">
    <source>
        <dbReference type="ARBA" id="ARBA00005550"/>
    </source>
</evidence>
<feature type="compositionally biased region" description="Polar residues" evidence="8">
    <location>
        <begin position="352"/>
        <end position="364"/>
    </location>
</feature>
<feature type="transmembrane region" description="Helical" evidence="7">
    <location>
        <begin position="15"/>
        <end position="34"/>
    </location>
</feature>
<dbReference type="STRING" id="363999.A0A439D5I4"/>
<organism evidence="10 11">
    <name type="scientific">Xylaria grammica</name>
    <dbReference type="NCBI Taxonomy" id="363999"/>
    <lineage>
        <taxon>Eukaryota</taxon>
        <taxon>Fungi</taxon>
        <taxon>Dikarya</taxon>
        <taxon>Ascomycota</taxon>
        <taxon>Pezizomycotina</taxon>
        <taxon>Sordariomycetes</taxon>
        <taxon>Xylariomycetidae</taxon>
        <taxon>Xylariales</taxon>
        <taxon>Xylariaceae</taxon>
        <taxon>Xylaria</taxon>
    </lineage>
</organism>
<name>A0A439D5I4_9PEZI</name>
<keyword evidence="11" id="KW-1185">Reference proteome</keyword>
<feature type="region of interest" description="Disordered" evidence="8">
    <location>
        <begin position="123"/>
        <end position="149"/>
    </location>
</feature>
<comment type="caution">
    <text evidence="10">The sequence shown here is derived from an EMBL/GenBank/DDBJ whole genome shotgun (WGS) entry which is preliminary data.</text>
</comment>
<feature type="compositionally biased region" description="Low complexity" evidence="8">
    <location>
        <begin position="328"/>
        <end position="343"/>
    </location>
</feature>
<evidence type="ECO:0000256" key="3">
    <source>
        <dbReference type="ARBA" id="ARBA00021353"/>
    </source>
</evidence>
<keyword evidence="6 7" id="KW-0472">Membrane</keyword>
<gene>
    <name evidence="7" type="primary">DLT1</name>
    <name evidence="10" type="ORF">EKO27_g5456</name>
</gene>
<evidence type="ECO:0000256" key="5">
    <source>
        <dbReference type="ARBA" id="ARBA00022989"/>
    </source>
</evidence>
<reference evidence="10 11" key="1">
    <citation type="submission" date="2018-12" db="EMBL/GenBank/DDBJ databases">
        <title>Draft genome sequence of Xylaria grammica IHI A82.</title>
        <authorList>
            <person name="Buettner E."/>
            <person name="Kellner H."/>
        </authorList>
    </citation>
    <scope>NUCLEOTIDE SEQUENCE [LARGE SCALE GENOMIC DNA]</scope>
    <source>
        <strain evidence="10 11">IHI A82</strain>
    </source>
</reference>
<comment type="similarity">
    <text evidence="2 7">Belongs to the DLT1 family.</text>
</comment>
<dbReference type="GO" id="GO:0016020">
    <property type="term" value="C:membrane"/>
    <property type="evidence" value="ECO:0007669"/>
    <property type="project" value="UniProtKB-SubCell"/>
</dbReference>
<keyword evidence="5 7" id="KW-1133">Transmembrane helix</keyword>
<dbReference type="EMBL" id="RYZI01000145">
    <property type="protein sequence ID" value="RWA09656.1"/>
    <property type="molecule type" value="Genomic_DNA"/>
</dbReference>
<dbReference type="AlphaFoldDB" id="A0A439D5I4"/>
<evidence type="ECO:0000256" key="1">
    <source>
        <dbReference type="ARBA" id="ARBA00002489"/>
    </source>
</evidence>
<feature type="transmembrane region" description="Helical" evidence="7">
    <location>
        <begin position="46"/>
        <end position="68"/>
    </location>
</feature>
<protein>
    <recommendedName>
        <fullName evidence="3 7">Defect at low temperature protein 1</fullName>
    </recommendedName>
</protein>
<dbReference type="Proteomes" id="UP000286045">
    <property type="component" value="Unassembled WGS sequence"/>
</dbReference>
<feature type="compositionally biased region" description="Low complexity" evidence="8">
    <location>
        <begin position="384"/>
        <end position="417"/>
    </location>
</feature>
<evidence type="ECO:0000256" key="7">
    <source>
        <dbReference type="RuleBase" id="RU367100"/>
    </source>
</evidence>
<feature type="compositionally biased region" description="Basic and acidic residues" evidence="8">
    <location>
        <begin position="133"/>
        <end position="148"/>
    </location>
</feature>
<comment type="subcellular location">
    <subcellularLocation>
        <location evidence="7">Membrane</location>
        <topology evidence="7">Multi-pass membrane protein</topology>
    </subcellularLocation>
</comment>
<evidence type="ECO:0000256" key="4">
    <source>
        <dbReference type="ARBA" id="ARBA00022692"/>
    </source>
</evidence>
<evidence type="ECO:0000256" key="8">
    <source>
        <dbReference type="SAM" id="MobiDB-lite"/>
    </source>
</evidence>
<feature type="region of interest" description="Disordered" evidence="8">
    <location>
        <begin position="318"/>
        <end position="417"/>
    </location>
</feature>
<dbReference type="InterPro" id="IPR038869">
    <property type="entry name" value="DLT1"/>
</dbReference>
<accession>A0A439D5I4</accession>
<comment type="function">
    <text evidence="1 7">Required for growth under high-pressure and low-temperature conditions.</text>
</comment>
<dbReference type="InterPro" id="IPR025403">
    <property type="entry name" value="TgpA-like_C"/>
</dbReference>
<keyword evidence="4 7" id="KW-0812">Transmembrane</keyword>
<evidence type="ECO:0000259" key="9">
    <source>
        <dbReference type="Pfam" id="PF13559"/>
    </source>
</evidence>
<dbReference type="PANTHER" id="PTHR40021:SF1">
    <property type="entry name" value="DEFECT AT LOW TEMPERATURE PROTEIN 1"/>
    <property type="match status" value="1"/>
</dbReference>
<dbReference type="Pfam" id="PF13559">
    <property type="entry name" value="DUF4129"/>
    <property type="match status" value="1"/>
</dbReference>
<sequence>MTSTGLASRIAYNSVYGLLCLILTVLLLIVPGDFIQQALTETHQPINLIVIAIVYVITILIVLFVYFLRLYVTRTVIASIPKSWIPVEKGDVKKEVRNLVMESQSQSAAIAWEARPRAITPPRTPVEAAGSVAEDKHTENTQTKETRRSLQLFRSRPRLSAEEEMRISLSHLPPVWGEVEHYGWGSPASPDLANLQYTTVLAELPNLIEAKAVSQAPPDPKSAPHAPLLDAEAVMLLQRAPNMTMRSYIAHLTSFGVLRGSQDLVRFLDLYERVRFSGRPMSNATFRSLMHLFAELLRAMQPLNPSVLYDDYSSISHIDDDAPQDSNPTTRTPSPSLHSSRSVRSFERDKTSVYTRARNSSAATRGQYRTAPTTPRSRAEATFASRSPSSASSVSSFAQSRRPYPASRGSSLSLESGSGSVIRLATVSDAGDLPYVLRLADTI</sequence>
<evidence type="ECO:0000256" key="6">
    <source>
        <dbReference type="ARBA" id="ARBA00023136"/>
    </source>
</evidence>
<evidence type="ECO:0000313" key="10">
    <source>
        <dbReference type="EMBL" id="RWA09656.1"/>
    </source>
</evidence>
<feature type="domain" description="Protein-glutamine gamma-glutamyltransferase-like C-terminal" evidence="9">
    <location>
        <begin position="232"/>
        <end position="292"/>
    </location>
</feature>
<proteinExistence type="inferred from homology"/>